<dbReference type="GO" id="GO:0005739">
    <property type="term" value="C:mitochondrion"/>
    <property type="evidence" value="ECO:0007669"/>
    <property type="project" value="UniProtKB-ARBA"/>
</dbReference>
<gene>
    <name evidence="2" type="ORF">P175DRAFT_0502411</name>
</gene>
<dbReference type="InterPro" id="IPR006056">
    <property type="entry name" value="RidA"/>
</dbReference>
<dbReference type="CDD" id="cd00448">
    <property type="entry name" value="YjgF_YER057c_UK114_family"/>
    <property type="match status" value="1"/>
</dbReference>
<dbReference type="OrthoDB" id="309640at2759"/>
<dbReference type="PANTHER" id="PTHR11803">
    <property type="entry name" value="2-IMINOBUTANOATE/2-IMINOPROPANOATE DEAMINASE RIDA"/>
    <property type="match status" value="1"/>
</dbReference>
<comment type="caution">
    <text evidence="2">The sequence shown here is derived from an EMBL/GenBank/DDBJ whole genome shotgun (WGS) entry which is preliminary data.</text>
</comment>
<dbReference type="Pfam" id="PF01042">
    <property type="entry name" value="Ribonuc_L-PSP"/>
    <property type="match status" value="1"/>
</dbReference>
<protein>
    <submittedName>
        <fullName evidence="2">Uncharacterized protein</fullName>
    </submittedName>
</protein>
<dbReference type="Proteomes" id="UP000244073">
    <property type="component" value="Unassembled WGS sequence"/>
</dbReference>
<dbReference type="AlphaFoldDB" id="A0A2T5LVE3"/>
<evidence type="ECO:0000313" key="2">
    <source>
        <dbReference type="EMBL" id="PTU20256.1"/>
    </source>
</evidence>
<name>A0A2T5LVE3_9EURO</name>
<dbReference type="GO" id="GO:0005829">
    <property type="term" value="C:cytosol"/>
    <property type="evidence" value="ECO:0007669"/>
    <property type="project" value="TreeGrafter"/>
</dbReference>
<dbReference type="InterPro" id="IPR035959">
    <property type="entry name" value="RutC-like_sf"/>
</dbReference>
<reference evidence="2 3" key="1">
    <citation type="journal article" date="2018" name="Proc. Natl. Acad. Sci. U.S.A.">
        <title>Linking secondary metabolites to gene clusters through genome sequencing of six diverse Aspergillus species.</title>
        <authorList>
            <person name="Kaerboelling I."/>
            <person name="Vesth T.C."/>
            <person name="Frisvad J.C."/>
            <person name="Nybo J.L."/>
            <person name="Theobald S."/>
            <person name="Kuo A."/>
            <person name="Bowyer P."/>
            <person name="Matsuda Y."/>
            <person name="Mondo S."/>
            <person name="Lyhne E.K."/>
            <person name="Kogle M.E."/>
            <person name="Clum A."/>
            <person name="Lipzen A."/>
            <person name="Salamov A."/>
            <person name="Ngan C.Y."/>
            <person name="Daum C."/>
            <person name="Chiniquy J."/>
            <person name="Barry K."/>
            <person name="LaButti K."/>
            <person name="Haridas S."/>
            <person name="Simmons B.A."/>
            <person name="Magnuson J.K."/>
            <person name="Mortensen U.H."/>
            <person name="Larsen T.O."/>
            <person name="Grigoriev I.V."/>
            <person name="Baker S.E."/>
            <person name="Andersen M.R."/>
        </authorList>
    </citation>
    <scope>NUCLEOTIDE SEQUENCE [LARGE SCALE GENOMIC DNA]</scope>
    <source>
        <strain evidence="2 3">IBT 24754</strain>
    </source>
</reference>
<evidence type="ECO:0000313" key="3">
    <source>
        <dbReference type="Proteomes" id="UP000244073"/>
    </source>
</evidence>
<accession>A0A2T5LVE3</accession>
<dbReference type="InterPro" id="IPR006175">
    <property type="entry name" value="YjgF/YER057c/UK114"/>
</dbReference>
<dbReference type="GeneID" id="63814258"/>
<comment type="similarity">
    <text evidence="1">Belongs to the RutC family.</text>
</comment>
<dbReference type="Gene3D" id="3.30.1330.40">
    <property type="entry name" value="RutC-like"/>
    <property type="match status" value="1"/>
</dbReference>
<organism evidence="2 3">
    <name type="scientific">Aspergillus ochraceoroseus IBT 24754</name>
    <dbReference type="NCBI Taxonomy" id="1392256"/>
    <lineage>
        <taxon>Eukaryota</taxon>
        <taxon>Fungi</taxon>
        <taxon>Dikarya</taxon>
        <taxon>Ascomycota</taxon>
        <taxon>Pezizomycotina</taxon>
        <taxon>Eurotiomycetes</taxon>
        <taxon>Eurotiomycetidae</taxon>
        <taxon>Eurotiales</taxon>
        <taxon>Aspergillaceae</taxon>
        <taxon>Aspergillus</taxon>
        <taxon>Aspergillus subgen. Nidulantes</taxon>
    </lineage>
</organism>
<dbReference type="PANTHER" id="PTHR11803:SF42">
    <property type="entry name" value="MMF1"/>
    <property type="match status" value="1"/>
</dbReference>
<evidence type="ECO:0000256" key="1">
    <source>
        <dbReference type="ARBA" id="ARBA00010552"/>
    </source>
</evidence>
<dbReference type="NCBIfam" id="TIGR00004">
    <property type="entry name" value="Rid family detoxifying hydrolase"/>
    <property type="match status" value="1"/>
</dbReference>
<sequence>MSKPSRYIIRTNGAPAPPAFISQGTVVGDLVFCSGQIGVDPKTNKMVEGTVQDRTRQVLKNLSAVLEAGGSSIHDVAKVNIFLADMNDFSAVNEVYASFFPDPKPARTCVAAKTLPMGTDVEIECSGVVTRPEVLKARL</sequence>
<dbReference type="GO" id="GO:0019239">
    <property type="term" value="F:deaminase activity"/>
    <property type="evidence" value="ECO:0007669"/>
    <property type="project" value="TreeGrafter"/>
</dbReference>
<dbReference type="FunFam" id="3.30.1330.40:FF:000001">
    <property type="entry name" value="L-PSP family endoribonuclease"/>
    <property type="match status" value="1"/>
</dbReference>
<proteinExistence type="inferred from homology"/>
<dbReference type="RefSeq" id="XP_040751648.1">
    <property type="nucleotide sequence ID" value="XM_040897376.1"/>
</dbReference>
<dbReference type="VEuPathDB" id="FungiDB:P175DRAFT_0502411"/>
<dbReference type="EMBL" id="MSFN02000005">
    <property type="protein sequence ID" value="PTU20256.1"/>
    <property type="molecule type" value="Genomic_DNA"/>
</dbReference>
<dbReference type="SUPFAM" id="SSF55298">
    <property type="entry name" value="YjgF-like"/>
    <property type="match status" value="1"/>
</dbReference>